<feature type="region of interest" description="Disordered" evidence="2">
    <location>
        <begin position="238"/>
        <end position="259"/>
    </location>
</feature>
<dbReference type="Proteomes" id="UP001266305">
    <property type="component" value="Unassembled WGS sequence"/>
</dbReference>
<feature type="region of interest" description="Disordered" evidence="2">
    <location>
        <begin position="277"/>
        <end position="309"/>
    </location>
</feature>
<proteinExistence type="inferred from homology"/>
<accession>A0ABQ9UBR7</accession>
<protein>
    <submittedName>
        <fullName evidence="3">Uncharacterized protein</fullName>
    </submittedName>
</protein>
<sequence length="309" mass="33206">MCAAVLVSEAEVNGQFESVCESVFSEVESQAMDALDLPGCFRTRSHSYLRAIQAGYSQDDECIPMMTPSDITSTIRSTAASVDGGGGTAFKPRPAPSSPHSNRVPSSPHSNRVPPRPHRIQTARFFDAEPGLGEKGNRPWLSGFQQGLVREGGRCPGPARGKPTGLTTQPRGAGTRRLWRLVGGGCSRLSSSVMQGTVRVMGDSENPVNREMKSTKGDTQHWHMQACRATHALGRPGRWLQSSQHPRWESPSGHRPAQDVSADMLLGDQVCGVQPFQARVPLTGPSSSSPPFPDGWQGGPAASLPEKFK</sequence>
<evidence type="ECO:0000256" key="2">
    <source>
        <dbReference type="SAM" id="MobiDB-lite"/>
    </source>
</evidence>
<comment type="similarity">
    <text evidence="1">Belongs to the SAPAP family.</text>
</comment>
<evidence type="ECO:0000256" key="1">
    <source>
        <dbReference type="ARBA" id="ARBA00008839"/>
    </source>
</evidence>
<dbReference type="EMBL" id="JASSZA010000014">
    <property type="protein sequence ID" value="KAK2094043.1"/>
    <property type="molecule type" value="Genomic_DNA"/>
</dbReference>
<organism evidence="3 4">
    <name type="scientific">Saguinus oedipus</name>
    <name type="common">Cotton-top tamarin</name>
    <name type="synonym">Oedipomidas oedipus</name>
    <dbReference type="NCBI Taxonomy" id="9490"/>
    <lineage>
        <taxon>Eukaryota</taxon>
        <taxon>Metazoa</taxon>
        <taxon>Chordata</taxon>
        <taxon>Craniata</taxon>
        <taxon>Vertebrata</taxon>
        <taxon>Euteleostomi</taxon>
        <taxon>Mammalia</taxon>
        <taxon>Eutheria</taxon>
        <taxon>Euarchontoglires</taxon>
        <taxon>Primates</taxon>
        <taxon>Haplorrhini</taxon>
        <taxon>Platyrrhini</taxon>
        <taxon>Cebidae</taxon>
        <taxon>Callitrichinae</taxon>
        <taxon>Saguinus</taxon>
    </lineage>
</organism>
<dbReference type="PANTHER" id="PTHR12353:SF3">
    <property type="entry name" value="DISKS LARGE-ASSOCIATED PROTEIN 2"/>
    <property type="match status" value="1"/>
</dbReference>
<comment type="caution">
    <text evidence="3">The sequence shown here is derived from an EMBL/GenBank/DDBJ whole genome shotgun (WGS) entry which is preliminary data.</text>
</comment>
<reference evidence="3 4" key="1">
    <citation type="submission" date="2023-05" db="EMBL/GenBank/DDBJ databases">
        <title>B98-5 Cell Line De Novo Hybrid Assembly: An Optical Mapping Approach.</title>
        <authorList>
            <person name="Kananen K."/>
            <person name="Auerbach J.A."/>
            <person name="Kautto E."/>
            <person name="Blachly J.S."/>
        </authorList>
    </citation>
    <scope>NUCLEOTIDE SEQUENCE [LARGE SCALE GENOMIC DNA]</scope>
    <source>
        <strain evidence="3">B95-8</strain>
        <tissue evidence="3">Cell line</tissue>
    </source>
</reference>
<keyword evidence="4" id="KW-1185">Reference proteome</keyword>
<evidence type="ECO:0000313" key="3">
    <source>
        <dbReference type="EMBL" id="KAK2094043.1"/>
    </source>
</evidence>
<feature type="region of interest" description="Disordered" evidence="2">
    <location>
        <begin position="78"/>
        <end position="118"/>
    </location>
</feature>
<name>A0ABQ9UBR7_SAGOE</name>
<evidence type="ECO:0000313" key="4">
    <source>
        <dbReference type="Proteomes" id="UP001266305"/>
    </source>
</evidence>
<dbReference type="InterPro" id="IPR005026">
    <property type="entry name" value="SAPAP"/>
</dbReference>
<feature type="compositionally biased region" description="Polar residues" evidence="2">
    <location>
        <begin position="98"/>
        <end position="110"/>
    </location>
</feature>
<gene>
    <name evidence="3" type="ORF">P7K49_027781</name>
</gene>
<dbReference type="PANTHER" id="PTHR12353">
    <property type="entry name" value="DISKS LARGE-ASSOCIATED PROTEIN DAP SAP90/PSD-95-ASSOCIATED PROTEIN"/>
    <property type="match status" value="1"/>
</dbReference>